<keyword evidence="3" id="KW-1185">Reference proteome</keyword>
<dbReference type="EMBL" id="RAPY01000001">
    <property type="protein sequence ID" value="RKE56578.1"/>
    <property type="molecule type" value="Genomic_DNA"/>
</dbReference>
<protein>
    <submittedName>
        <fullName evidence="2">DinB family protein</fullName>
    </submittedName>
</protein>
<dbReference type="Pfam" id="PF12867">
    <property type="entry name" value="DinB_2"/>
    <property type="match status" value="1"/>
</dbReference>
<accession>A0A420BIQ0</accession>
<dbReference type="RefSeq" id="WP_120258234.1">
    <property type="nucleotide sequence ID" value="NZ_RAPY01000001.1"/>
</dbReference>
<dbReference type="InterPro" id="IPR034660">
    <property type="entry name" value="DinB/YfiT-like"/>
</dbReference>
<dbReference type="AlphaFoldDB" id="A0A420BIQ0"/>
<evidence type="ECO:0000313" key="2">
    <source>
        <dbReference type="EMBL" id="RKE56578.1"/>
    </source>
</evidence>
<organism evidence="2 3">
    <name type="scientific">Sphingobacterium detergens</name>
    <dbReference type="NCBI Taxonomy" id="1145106"/>
    <lineage>
        <taxon>Bacteria</taxon>
        <taxon>Pseudomonadati</taxon>
        <taxon>Bacteroidota</taxon>
        <taxon>Sphingobacteriia</taxon>
        <taxon>Sphingobacteriales</taxon>
        <taxon>Sphingobacteriaceae</taxon>
        <taxon>Sphingobacterium</taxon>
    </lineage>
</organism>
<dbReference type="SUPFAM" id="SSF109854">
    <property type="entry name" value="DinB/YfiT-like putative metalloenzymes"/>
    <property type="match status" value="1"/>
</dbReference>
<evidence type="ECO:0000259" key="1">
    <source>
        <dbReference type="Pfam" id="PF12867"/>
    </source>
</evidence>
<proteinExistence type="predicted"/>
<gene>
    <name evidence="2" type="ORF">DFQ12_1443</name>
</gene>
<dbReference type="OrthoDB" id="1524454at2"/>
<reference evidence="2 3" key="1">
    <citation type="submission" date="2018-09" db="EMBL/GenBank/DDBJ databases">
        <title>Genomic Encyclopedia of Type Strains, Phase III (KMG-III): the genomes of soil and plant-associated and newly described type strains.</title>
        <authorList>
            <person name="Whitman W."/>
        </authorList>
    </citation>
    <scope>NUCLEOTIDE SEQUENCE [LARGE SCALE GENOMIC DNA]</scope>
    <source>
        <strain evidence="2 3">CECT 7938</strain>
    </source>
</reference>
<evidence type="ECO:0000313" key="3">
    <source>
        <dbReference type="Proteomes" id="UP000286246"/>
    </source>
</evidence>
<sequence>MKYKSLTLLDQLSTQTREHIAFVESLKTLSLDDLNKRPHKGSWNTLECIAHLNLYGNFYLPEISRRMAASQSNAASYFNSGLLGNYFAKSILPKDRPNKMKTFQEMDPIYKQLDKKVLAVFLEQQENFLQLLEQAKSKDLGKIRTNISINKWIKIRLGDTFRFLVNHNIRHIVQIKNILSSCSVIDQTSPVLPAVNHQ</sequence>
<dbReference type="InterPro" id="IPR024775">
    <property type="entry name" value="DinB-like"/>
</dbReference>
<name>A0A420BIQ0_SPHD1</name>
<comment type="caution">
    <text evidence="2">The sequence shown here is derived from an EMBL/GenBank/DDBJ whole genome shotgun (WGS) entry which is preliminary data.</text>
</comment>
<dbReference type="Proteomes" id="UP000286246">
    <property type="component" value="Unassembled WGS sequence"/>
</dbReference>
<dbReference type="Gene3D" id="1.20.120.450">
    <property type="entry name" value="dinb family like domain"/>
    <property type="match status" value="1"/>
</dbReference>
<feature type="domain" description="DinB-like" evidence="1">
    <location>
        <begin position="22"/>
        <end position="175"/>
    </location>
</feature>